<evidence type="ECO:0000256" key="1">
    <source>
        <dbReference type="ARBA" id="ARBA00004496"/>
    </source>
</evidence>
<dbReference type="SUPFAM" id="SSF50978">
    <property type="entry name" value="WD40 repeat-like"/>
    <property type="match status" value="1"/>
</dbReference>
<evidence type="ECO:0000256" key="2">
    <source>
        <dbReference type="ARBA" id="ARBA00022490"/>
    </source>
</evidence>
<keyword evidence="2" id="KW-0963">Cytoplasm</keyword>
<dbReference type="CDD" id="cd00200">
    <property type="entry name" value="WD40"/>
    <property type="match status" value="1"/>
</dbReference>
<dbReference type="PRINTS" id="PR00320">
    <property type="entry name" value="GPROTEINBRPT"/>
</dbReference>
<feature type="repeat" description="WD" evidence="6">
    <location>
        <begin position="13"/>
        <end position="45"/>
    </location>
</feature>
<feature type="repeat" description="WD" evidence="6">
    <location>
        <begin position="113"/>
        <end position="154"/>
    </location>
</feature>
<evidence type="ECO:0000313" key="7">
    <source>
        <dbReference type="EMBL" id="KOO28868.1"/>
    </source>
</evidence>
<evidence type="ECO:0000256" key="4">
    <source>
        <dbReference type="ARBA" id="ARBA00022737"/>
    </source>
</evidence>
<dbReference type="OrthoDB" id="71437at2759"/>
<feature type="repeat" description="WD" evidence="6">
    <location>
        <begin position="71"/>
        <end position="112"/>
    </location>
</feature>
<dbReference type="Proteomes" id="UP000037460">
    <property type="component" value="Unassembled WGS sequence"/>
</dbReference>
<dbReference type="Gene3D" id="2.130.10.10">
    <property type="entry name" value="YVTN repeat-like/Quinoprotein amine dehydrogenase"/>
    <property type="match status" value="1"/>
</dbReference>
<dbReference type="SMART" id="SM00320">
    <property type="entry name" value="WD40"/>
    <property type="match status" value="7"/>
</dbReference>
<organism evidence="7 8">
    <name type="scientific">Chrysochromulina tobinii</name>
    <dbReference type="NCBI Taxonomy" id="1460289"/>
    <lineage>
        <taxon>Eukaryota</taxon>
        <taxon>Haptista</taxon>
        <taxon>Haptophyta</taxon>
        <taxon>Prymnesiophyceae</taxon>
        <taxon>Prymnesiales</taxon>
        <taxon>Chrysochromulinaceae</taxon>
        <taxon>Chrysochromulina</taxon>
    </lineage>
</organism>
<comment type="caution">
    <text evidence="7">The sequence shown here is derived from an EMBL/GenBank/DDBJ whole genome shotgun (WGS) entry which is preliminary data.</text>
</comment>
<comment type="subcellular location">
    <subcellularLocation>
        <location evidence="1">Cytoplasm</location>
    </subcellularLocation>
</comment>
<dbReference type="InterPro" id="IPR051980">
    <property type="entry name" value="WD_repeat_MORG1"/>
</dbReference>
<feature type="repeat" description="WD" evidence="6">
    <location>
        <begin position="281"/>
        <end position="317"/>
    </location>
</feature>
<dbReference type="AlphaFoldDB" id="A0A0M0JRJ3"/>
<sequence length="317" mass="33810">MPSQAATRCSAILAGHKGAVNVARFNSDGQYCLTGGDDRVIRLWNPHRVDGDVPPNGTSPPTPQRTPIKSYASHNQRVFDVAIAADNHTFASAGGDKAVFVWDVTSGAVLRRLTAHEHRVNAVRYNADCSVLVSASYDKTVRCWDLRSRSVQPIQTLAAGSDSVSSLALSAHEIVTGSIDGSVRVHDLRRGEMVRDELGPPIGCVALSHDRNCVLAATLDHTVRLLDKASGQVLCEYRGHSNGGFRVEASLSRDDARVLCGSEDGTLHAWDLVEGKALGRLECHSAALVGLDLHPSSSAILTASHDGTAKMWQPPGG</sequence>
<proteinExistence type="inferred from homology"/>
<comment type="similarity">
    <text evidence="5">Belongs to the WD repeat MORG1 family.</text>
</comment>
<gene>
    <name evidence="7" type="ORF">Ctob_010417</name>
</gene>
<dbReference type="Pfam" id="PF00400">
    <property type="entry name" value="WD40"/>
    <property type="match status" value="7"/>
</dbReference>
<dbReference type="InterPro" id="IPR036322">
    <property type="entry name" value="WD40_repeat_dom_sf"/>
</dbReference>
<dbReference type="GO" id="GO:0071013">
    <property type="term" value="C:catalytic step 2 spliceosome"/>
    <property type="evidence" value="ECO:0007669"/>
    <property type="project" value="TreeGrafter"/>
</dbReference>
<dbReference type="PANTHER" id="PTHR22842">
    <property type="entry name" value="WD40 REPEAT PROTEIN"/>
    <property type="match status" value="1"/>
</dbReference>
<dbReference type="EMBL" id="JWZX01002500">
    <property type="protein sequence ID" value="KOO28868.1"/>
    <property type="molecule type" value="Genomic_DNA"/>
</dbReference>
<keyword evidence="8" id="KW-1185">Reference proteome</keyword>
<keyword evidence="4" id="KW-0677">Repeat</keyword>
<dbReference type="PANTHER" id="PTHR22842:SF3">
    <property type="entry name" value="WD REPEAT DOMAIN-CONTAINING PROTEIN 83"/>
    <property type="match status" value="1"/>
</dbReference>
<dbReference type="InterPro" id="IPR020472">
    <property type="entry name" value="WD40_PAC1"/>
</dbReference>
<protein>
    <submittedName>
        <fullName evidence="7">Wd repeat domain-containing protein 83-like protein</fullName>
    </submittedName>
</protein>
<keyword evidence="3 6" id="KW-0853">WD repeat</keyword>
<dbReference type="PROSITE" id="PS50082">
    <property type="entry name" value="WD_REPEATS_2"/>
    <property type="match status" value="4"/>
</dbReference>
<dbReference type="InterPro" id="IPR015943">
    <property type="entry name" value="WD40/YVTN_repeat-like_dom_sf"/>
</dbReference>
<accession>A0A0M0JRJ3</accession>
<dbReference type="GO" id="GO:0005737">
    <property type="term" value="C:cytoplasm"/>
    <property type="evidence" value="ECO:0007669"/>
    <property type="project" value="UniProtKB-SubCell"/>
</dbReference>
<evidence type="ECO:0000313" key="8">
    <source>
        <dbReference type="Proteomes" id="UP000037460"/>
    </source>
</evidence>
<dbReference type="GO" id="GO:0000398">
    <property type="term" value="P:mRNA splicing, via spliceosome"/>
    <property type="evidence" value="ECO:0007669"/>
    <property type="project" value="TreeGrafter"/>
</dbReference>
<evidence type="ECO:0000256" key="5">
    <source>
        <dbReference type="ARBA" id="ARBA00038145"/>
    </source>
</evidence>
<evidence type="ECO:0000256" key="6">
    <source>
        <dbReference type="PROSITE-ProRule" id="PRU00221"/>
    </source>
</evidence>
<dbReference type="PROSITE" id="PS50294">
    <property type="entry name" value="WD_REPEATS_REGION"/>
    <property type="match status" value="4"/>
</dbReference>
<dbReference type="InterPro" id="IPR001680">
    <property type="entry name" value="WD40_rpt"/>
</dbReference>
<evidence type="ECO:0000256" key="3">
    <source>
        <dbReference type="ARBA" id="ARBA00022574"/>
    </source>
</evidence>
<reference evidence="8" key="1">
    <citation type="journal article" date="2015" name="PLoS Genet.">
        <title>Genome Sequence and Transcriptome Analyses of Chrysochromulina tobin: Metabolic Tools for Enhanced Algal Fitness in the Prominent Order Prymnesiales (Haptophyceae).</title>
        <authorList>
            <person name="Hovde B.T."/>
            <person name="Deodato C.R."/>
            <person name="Hunsperger H.M."/>
            <person name="Ryken S.A."/>
            <person name="Yost W."/>
            <person name="Jha R.K."/>
            <person name="Patterson J."/>
            <person name="Monnat R.J. Jr."/>
            <person name="Barlow S.B."/>
            <person name="Starkenburg S.R."/>
            <person name="Cattolico R.A."/>
        </authorList>
    </citation>
    <scope>NUCLEOTIDE SEQUENCE</scope>
    <source>
        <strain evidence="8">CCMP291</strain>
    </source>
</reference>
<name>A0A0M0JRJ3_9EUKA</name>